<dbReference type="GO" id="GO:0000447">
    <property type="term" value="P:endonucleolytic cleavage in ITS1 to separate SSU-rRNA from 5.8S rRNA and LSU-rRNA from tricistronic rRNA transcript (SSU-rRNA, 5.8S rRNA, LSU-rRNA)"/>
    <property type="evidence" value="ECO:0007669"/>
    <property type="project" value="TreeGrafter"/>
</dbReference>
<feature type="compositionally biased region" description="Basic and acidic residues" evidence="2">
    <location>
        <begin position="226"/>
        <end position="244"/>
    </location>
</feature>
<comment type="caution">
    <text evidence="4">The sequence shown here is derived from an EMBL/GenBank/DDBJ whole genome shotgun (WGS) entry which is preliminary data.</text>
</comment>
<feature type="compositionally biased region" description="Low complexity" evidence="2">
    <location>
        <begin position="712"/>
        <end position="721"/>
    </location>
</feature>
<dbReference type="GO" id="GO:0030686">
    <property type="term" value="C:90S preribosome"/>
    <property type="evidence" value="ECO:0007669"/>
    <property type="project" value="TreeGrafter"/>
</dbReference>
<gene>
    <name evidence="4" type="primary">KRI1</name>
    <name evidence="4" type="ORF">O9K51_03127</name>
</gene>
<dbReference type="EMBL" id="JAQHRD010000002">
    <property type="protein sequence ID" value="KAJ6444731.1"/>
    <property type="molecule type" value="Genomic_DNA"/>
</dbReference>
<evidence type="ECO:0000256" key="1">
    <source>
        <dbReference type="ARBA" id="ARBA00007473"/>
    </source>
</evidence>
<feature type="compositionally biased region" description="Basic and acidic residues" evidence="2">
    <location>
        <begin position="265"/>
        <end position="282"/>
    </location>
</feature>
<reference evidence="4" key="1">
    <citation type="submission" date="2023-01" db="EMBL/GenBank/DDBJ databases">
        <title>The growth and conidiation of Purpureocillium lavendulum are regulated by nitrogen source and histone H3K14 acetylation.</title>
        <authorList>
            <person name="Tang P."/>
            <person name="Han J."/>
            <person name="Zhang C."/>
            <person name="Tang P."/>
            <person name="Qi F."/>
            <person name="Zhang K."/>
            <person name="Liang L."/>
        </authorList>
    </citation>
    <scope>NUCLEOTIDE SEQUENCE</scope>
    <source>
        <strain evidence="4">YMF1.00683</strain>
    </source>
</reference>
<feature type="compositionally biased region" description="Basic and acidic residues" evidence="2">
    <location>
        <begin position="291"/>
        <end position="300"/>
    </location>
</feature>
<feature type="region of interest" description="Disordered" evidence="2">
    <location>
        <begin position="212"/>
        <end position="320"/>
    </location>
</feature>
<dbReference type="GO" id="GO:0005730">
    <property type="term" value="C:nucleolus"/>
    <property type="evidence" value="ECO:0007669"/>
    <property type="project" value="TreeGrafter"/>
</dbReference>
<feature type="compositionally biased region" description="Basic and acidic residues" evidence="2">
    <location>
        <begin position="122"/>
        <end position="156"/>
    </location>
</feature>
<dbReference type="AlphaFoldDB" id="A0AB34G2C3"/>
<feature type="compositionally biased region" description="Basic residues" evidence="2">
    <location>
        <begin position="569"/>
        <end position="580"/>
    </location>
</feature>
<evidence type="ECO:0000259" key="3">
    <source>
        <dbReference type="Pfam" id="PF12936"/>
    </source>
</evidence>
<evidence type="ECO:0000256" key="2">
    <source>
        <dbReference type="SAM" id="MobiDB-lite"/>
    </source>
</evidence>
<feature type="compositionally biased region" description="Acidic residues" evidence="2">
    <location>
        <begin position="492"/>
        <end position="507"/>
    </location>
</feature>
<proteinExistence type="inferred from homology"/>
<keyword evidence="5" id="KW-1185">Reference proteome</keyword>
<feature type="compositionally biased region" description="Basic and acidic residues" evidence="2">
    <location>
        <begin position="521"/>
        <end position="533"/>
    </location>
</feature>
<organism evidence="4 5">
    <name type="scientific">Purpureocillium lavendulum</name>
    <dbReference type="NCBI Taxonomy" id="1247861"/>
    <lineage>
        <taxon>Eukaryota</taxon>
        <taxon>Fungi</taxon>
        <taxon>Dikarya</taxon>
        <taxon>Ascomycota</taxon>
        <taxon>Pezizomycotina</taxon>
        <taxon>Sordariomycetes</taxon>
        <taxon>Hypocreomycetidae</taxon>
        <taxon>Hypocreales</taxon>
        <taxon>Ophiocordycipitaceae</taxon>
        <taxon>Purpureocillium</taxon>
    </lineage>
</organism>
<feature type="region of interest" description="Disordered" evidence="2">
    <location>
        <begin position="394"/>
        <end position="430"/>
    </location>
</feature>
<dbReference type="Proteomes" id="UP001163105">
    <property type="component" value="Unassembled WGS sequence"/>
</dbReference>
<dbReference type="Pfam" id="PF12936">
    <property type="entry name" value="Kri1_C"/>
    <property type="match status" value="1"/>
</dbReference>
<feature type="compositionally biased region" description="Basic and acidic residues" evidence="2">
    <location>
        <begin position="397"/>
        <end position="430"/>
    </location>
</feature>
<sequence length="771" mass="86932">MAEAACWAGCRLGKTLGQRRLLPRRRKRRELSQVEAAEKYTAKNSKSTGVYGLRYHRLRRVTLHLPSTSSRTAQMAPGATAAAMAKKSGAADAKRSKRTLLEDSDSDSDDGGANLETSGFKVNEEYAKRFEHNKKREERHSADVHSVEEKYKKDGRGGGQDNDGSDDESSSSNETEDEDGFLATEDLDAQISATLSAIRNKDPRVYDKDVTFVQLPDDETLAASKAPKEKPVFLRDYQREKLMRGDAGASDDDDDKPKTYNQEQDDLKKSILSEIKATKGDDGSDDSDDDNFMKVKEAPKADASGLHPSRKGAIKAPELDVANADKDPETFLSNFMSSRAWIPEEGGKWKAFESDEGEDDDVADEWEQAYNMRFEDPTKSNEVLKSYARDFAAARSVRREEKTGRKRQRELEREKKDEEKRQKREEKARLRKLKLEETEEKLRKVRQAAGAVGKELTEEEWMQFLDGAWENDKWEEEMQKRFGDDYYAMEDDVAKFDEEDEQEEEGDASGKSSKKKAPKKPKWDDDIDIKDIIPDFEDEAGKPAVSLSDEDNQGEEADDDDDEEESRPSKKRKTADHKRVRLESQKAARKERQKLEALVDAKLELDHHDVLNPSSSGGGAMAFRYRETSPQSFGMTARDILLAPSDKDLNDYAGLKKLASFRDEEKKRKDRKRLGKKARLREWRRGVFGRDFEREGPTYGFERVAAADEDGAAAAEGSSAAKSHKHRSKQSKTDGPPAGDEEQSNIVGETGGSRKKRKRSKGKSKAADIEA</sequence>
<feature type="region of interest" description="Disordered" evidence="2">
    <location>
        <begin position="67"/>
        <end position="187"/>
    </location>
</feature>
<feature type="compositionally biased region" description="Basic residues" evidence="2">
    <location>
        <begin position="753"/>
        <end position="764"/>
    </location>
</feature>
<dbReference type="Pfam" id="PF05178">
    <property type="entry name" value="Kri1"/>
    <property type="match status" value="1"/>
</dbReference>
<feature type="region of interest" description="Disordered" evidence="2">
    <location>
        <begin position="492"/>
        <end position="591"/>
    </location>
</feature>
<accession>A0AB34G2C3</accession>
<name>A0AB34G2C3_9HYPO</name>
<feature type="compositionally biased region" description="Basic and acidic residues" evidence="2">
    <location>
        <begin position="581"/>
        <end position="591"/>
    </location>
</feature>
<protein>
    <submittedName>
        <fullName evidence="4">Solute carrier family 35 member E3</fullName>
    </submittedName>
</protein>
<feature type="compositionally biased region" description="Acidic residues" evidence="2">
    <location>
        <begin position="548"/>
        <end position="565"/>
    </location>
</feature>
<dbReference type="PANTHER" id="PTHR14490">
    <property type="entry name" value="ZINC FINGER, ZZ TYPE"/>
    <property type="match status" value="1"/>
</dbReference>
<feature type="region of interest" description="Disordered" evidence="2">
    <location>
        <begin position="710"/>
        <end position="771"/>
    </location>
</feature>
<feature type="domain" description="Kri1-like C-terminal" evidence="3">
    <location>
        <begin position="594"/>
        <end position="686"/>
    </location>
</feature>
<dbReference type="PANTHER" id="PTHR14490:SF5">
    <property type="entry name" value="PROTEIN KRI1 HOMOLOG"/>
    <property type="match status" value="1"/>
</dbReference>
<dbReference type="InterPro" id="IPR024626">
    <property type="entry name" value="Kri1-like_C"/>
</dbReference>
<feature type="compositionally biased region" description="Low complexity" evidence="2">
    <location>
        <begin position="72"/>
        <end position="91"/>
    </location>
</feature>
<feature type="compositionally biased region" description="Acidic residues" evidence="2">
    <location>
        <begin position="163"/>
        <end position="187"/>
    </location>
</feature>
<comment type="similarity">
    <text evidence="1">Belongs to the KRI1 family.</text>
</comment>
<dbReference type="InterPro" id="IPR018034">
    <property type="entry name" value="Kri1"/>
</dbReference>
<evidence type="ECO:0000313" key="5">
    <source>
        <dbReference type="Proteomes" id="UP001163105"/>
    </source>
</evidence>
<evidence type="ECO:0000313" key="4">
    <source>
        <dbReference type="EMBL" id="KAJ6444731.1"/>
    </source>
</evidence>